<feature type="transmembrane region" description="Helical" evidence="2">
    <location>
        <begin position="114"/>
        <end position="137"/>
    </location>
</feature>
<dbReference type="InterPro" id="IPR045919">
    <property type="entry name" value="DUF6338"/>
</dbReference>
<feature type="region of interest" description="Disordered" evidence="1">
    <location>
        <begin position="138"/>
        <end position="195"/>
    </location>
</feature>
<keyword evidence="2" id="KW-0472">Membrane</keyword>
<evidence type="ECO:0000313" key="4">
    <source>
        <dbReference type="Proteomes" id="UP000249091"/>
    </source>
</evidence>
<feature type="transmembrane region" description="Helical" evidence="2">
    <location>
        <begin position="9"/>
        <end position="29"/>
    </location>
</feature>
<evidence type="ECO:0000313" key="3">
    <source>
        <dbReference type="EMBL" id="SQI28908.1"/>
    </source>
</evidence>
<protein>
    <submittedName>
        <fullName evidence="3">Hypothetical membrane protein</fullName>
    </submittedName>
</protein>
<reference evidence="3 4" key="1">
    <citation type="submission" date="2018-06" db="EMBL/GenBank/DDBJ databases">
        <authorList>
            <consortium name="Pathogen Informatics"/>
            <person name="Doyle S."/>
        </authorList>
    </citation>
    <scope>NUCLEOTIDE SEQUENCE [LARGE SCALE GENOMIC DNA]</scope>
    <source>
        <strain evidence="3 4">NCTC10994</strain>
    </source>
</reference>
<proteinExistence type="predicted"/>
<feature type="compositionally biased region" description="Low complexity" evidence="1">
    <location>
        <begin position="160"/>
        <end position="172"/>
    </location>
</feature>
<feature type="compositionally biased region" description="Basic and acidic residues" evidence="1">
    <location>
        <begin position="140"/>
        <end position="159"/>
    </location>
</feature>
<dbReference type="NCBIfam" id="NF037996">
    <property type="entry name" value="B-4DMT"/>
    <property type="match status" value="1"/>
</dbReference>
<feature type="transmembrane region" description="Helical" evidence="2">
    <location>
        <begin position="74"/>
        <end position="94"/>
    </location>
</feature>
<sequence>MKPWLVRGLGLSLVHVIVRALLGVALMQWPLQGSILRWMGLAVVILAAIVWAGIDGVRDRRANPDPDDGEDLTIRWLAAGAVTGIVAGFLTWLVDTLTDLPIGVKSLLFELTSGAAFTVLLVFLPAMAAVTAGRFLAGRGESKPDSSDRPSRQREREPEPAAVASAPSADSAWRSDEAPTEVFPAVDPQGPRPER</sequence>
<organism evidence="3 4">
    <name type="scientific">Rhodococcus coprophilus</name>
    <dbReference type="NCBI Taxonomy" id="38310"/>
    <lineage>
        <taxon>Bacteria</taxon>
        <taxon>Bacillati</taxon>
        <taxon>Actinomycetota</taxon>
        <taxon>Actinomycetes</taxon>
        <taxon>Mycobacteriales</taxon>
        <taxon>Nocardiaceae</taxon>
        <taxon>Rhodococcus</taxon>
    </lineage>
</organism>
<evidence type="ECO:0000256" key="1">
    <source>
        <dbReference type="SAM" id="MobiDB-lite"/>
    </source>
</evidence>
<dbReference type="RefSeq" id="WP_072698373.1">
    <property type="nucleotide sequence ID" value="NZ_JAFBBL010000001.1"/>
</dbReference>
<dbReference type="EMBL" id="LS483468">
    <property type="protein sequence ID" value="SQI28908.1"/>
    <property type="molecule type" value="Genomic_DNA"/>
</dbReference>
<dbReference type="InterPro" id="IPR047958">
    <property type="entry name" value="B-4DMT-like"/>
</dbReference>
<dbReference type="Proteomes" id="UP000249091">
    <property type="component" value="Chromosome 1"/>
</dbReference>
<gene>
    <name evidence="3" type="ORF">NCTC10994_00661</name>
</gene>
<dbReference type="AlphaFoldDB" id="A0A2X4U1G9"/>
<feature type="transmembrane region" description="Helical" evidence="2">
    <location>
        <begin position="35"/>
        <end position="54"/>
    </location>
</feature>
<accession>A0A2X4U1G9</accession>
<keyword evidence="2" id="KW-1133">Transmembrane helix</keyword>
<dbReference type="KEGG" id="rcr:NCTC10994_00661"/>
<keyword evidence="2" id="KW-0812">Transmembrane</keyword>
<keyword evidence="4" id="KW-1185">Reference proteome</keyword>
<dbReference type="STRING" id="1219011.GCA_001895045_00381"/>
<name>A0A2X4U1G9_9NOCA</name>
<evidence type="ECO:0000256" key="2">
    <source>
        <dbReference type="SAM" id="Phobius"/>
    </source>
</evidence>
<dbReference type="Pfam" id="PF19865">
    <property type="entry name" value="DUF6338"/>
    <property type="match status" value="1"/>
</dbReference>